<dbReference type="GO" id="GO:0008270">
    <property type="term" value="F:zinc ion binding"/>
    <property type="evidence" value="ECO:0007669"/>
    <property type="project" value="UniProtKB-KW"/>
</dbReference>
<evidence type="ECO:0000256" key="2">
    <source>
        <dbReference type="ARBA" id="ARBA00022771"/>
    </source>
</evidence>
<evidence type="ECO:0000256" key="1">
    <source>
        <dbReference type="ARBA" id="ARBA00022723"/>
    </source>
</evidence>
<dbReference type="SUPFAM" id="SSF57903">
    <property type="entry name" value="FYVE/PHD zinc finger"/>
    <property type="match status" value="1"/>
</dbReference>
<proteinExistence type="predicted"/>
<dbReference type="PANTHER" id="PTHR46189:SF1">
    <property type="entry name" value="LD41958P"/>
    <property type="match status" value="1"/>
</dbReference>
<dbReference type="FunFam" id="3.30.40.10:FF:000105">
    <property type="entry name" value="WD repeat and FYVE domain-containing protein 2"/>
    <property type="match status" value="1"/>
</dbReference>
<sequence length="141" mass="15534">MGSHKVTLVSMQYIKFEEIINSATSTERMNSAKDSVSLGLRQHHCRWCGAAVCGACSPHRLPLPVMGFEFPQRVCAACYDTLRHEPRESLASFHDMKHAVGSLFVDEATGRMCTAGKDRVIKVWDISMLLAPAPVPGTSEQ</sequence>
<organism evidence="6 7">
    <name type="scientific">Pararge aegeria aegeria</name>
    <dbReference type="NCBI Taxonomy" id="348720"/>
    <lineage>
        <taxon>Eukaryota</taxon>
        <taxon>Metazoa</taxon>
        <taxon>Ecdysozoa</taxon>
        <taxon>Arthropoda</taxon>
        <taxon>Hexapoda</taxon>
        <taxon>Insecta</taxon>
        <taxon>Pterygota</taxon>
        <taxon>Neoptera</taxon>
        <taxon>Endopterygota</taxon>
        <taxon>Lepidoptera</taxon>
        <taxon>Glossata</taxon>
        <taxon>Ditrysia</taxon>
        <taxon>Papilionoidea</taxon>
        <taxon>Nymphalidae</taxon>
        <taxon>Satyrinae</taxon>
        <taxon>Satyrini</taxon>
        <taxon>Parargina</taxon>
        <taxon>Pararge</taxon>
    </lineage>
</organism>
<evidence type="ECO:0000256" key="4">
    <source>
        <dbReference type="PROSITE-ProRule" id="PRU00091"/>
    </source>
</evidence>
<dbReference type="GO" id="GO:0005769">
    <property type="term" value="C:early endosome"/>
    <property type="evidence" value="ECO:0007669"/>
    <property type="project" value="TreeGrafter"/>
</dbReference>
<dbReference type="GO" id="GO:0051537">
    <property type="term" value="F:2 iron, 2 sulfur cluster binding"/>
    <property type="evidence" value="ECO:0007669"/>
    <property type="project" value="InterPro"/>
</dbReference>
<dbReference type="EMBL" id="CAKXAJ010024854">
    <property type="protein sequence ID" value="CAH2231777.1"/>
    <property type="molecule type" value="Genomic_DNA"/>
</dbReference>
<dbReference type="Proteomes" id="UP000838756">
    <property type="component" value="Unassembled WGS sequence"/>
</dbReference>
<protein>
    <submittedName>
        <fullName evidence="6">Jg7189 protein</fullName>
    </submittedName>
</protein>
<evidence type="ECO:0000259" key="5">
    <source>
        <dbReference type="PROSITE" id="PS50178"/>
    </source>
</evidence>
<dbReference type="InterPro" id="IPR017455">
    <property type="entry name" value="Znf_FYVE-rel"/>
</dbReference>
<gene>
    <name evidence="6" type="primary">jg7189</name>
    <name evidence="6" type="ORF">PAEG_LOCUS10228</name>
</gene>
<dbReference type="InterPro" id="IPR006058">
    <property type="entry name" value="2Fe2S_fd_BS"/>
</dbReference>
<keyword evidence="3" id="KW-0862">Zinc</keyword>
<accession>A0A8S4R6X6</accession>
<name>A0A8S4R6X6_9NEOP</name>
<dbReference type="InterPro" id="IPR000306">
    <property type="entry name" value="Znf_FYVE"/>
</dbReference>
<dbReference type="InterPro" id="IPR011011">
    <property type="entry name" value="Znf_FYVE_PHD"/>
</dbReference>
<comment type="caution">
    <text evidence="6">The sequence shown here is derived from an EMBL/GenBank/DDBJ whole genome shotgun (WGS) entry which is preliminary data.</text>
</comment>
<dbReference type="PROSITE" id="PS00678">
    <property type="entry name" value="WD_REPEATS_1"/>
    <property type="match status" value="1"/>
</dbReference>
<dbReference type="InterPro" id="IPR013083">
    <property type="entry name" value="Znf_RING/FYVE/PHD"/>
</dbReference>
<dbReference type="AlphaFoldDB" id="A0A8S4R6X6"/>
<dbReference type="PROSITE" id="PS00197">
    <property type="entry name" value="2FE2S_FER_1"/>
    <property type="match status" value="1"/>
</dbReference>
<evidence type="ECO:0000256" key="3">
    <source>
        <dbReference type="ARBA" id="ARBA00022833"/>
    </source>
</evidence>
<reference evidence="6" key="1">
    <citation type="submission" date="2022-03" db="EMBL/GenBank/DDBJ databases">
        <authorList>
            <person name="Lindestad O."/>
        </authorList>
    </citation>
    <scope>NUCLEOTIDE SEQUENCE</scope>
</reference>
<dbReference type="PANTHER" id="PTHR46189">
    <property type="entry name" value="LD41958P"/>
    <property type="match status" value="1"/>
</dbReference>
<evidence type="ECO:0000313" key="6">
    <source>
        <dbReference type="EMBL" id="CAH2231777.1"/>
    </source>
</evidence>
<evidence type="ECO:0000313" key="7">
    <source>
        <dbReference type="Proteomes" id="UP000838756"/>
    </source>
</evidence>
<dbReference type="InterPro" id="IPR042234">
    <property type="entry name" value="WDFY1/WDFY2"/>
</dbReference>
<dbReference type="OrthoDB" id="63070at2759"/>
<keyword evidence="7" id="KW-1185">Reference proteome</keyword>
<dbReference type="Pfam" id="PF01363">
    <property type="entry name" value="FYVE"/>
    <property type="match status" value="1"/>
</dbReference>
<keyword evidence="2 4" id="KW-0863">Zinc-finger</keyword>
<dbReference type="Gene3D" id="3.30.40.10">
    <property type="entry name" value="Zinc/RING finger domain, C3HC4 (zinc finger)"/>
    <property type="match status" value="1"/>
</dbReference>
<keyword evidence="1" id="KW-0479">Metal-binding</keyword>
<dbReference type="PROSITE" id="PS50178">
    <property type="entry name" value="ZF_FYVE"/>
    <property type="match status" value="1"/>
</dbReference>
<feature type="domain" description="FYVE-type" evidence="5">
    <location>
        <begin position="38"/>
        <end position="83"/>
    </location>
</feature>
<dbReference type="InterPro" id="IPR019775">
    <property type="entry name" value="WD40_repeat_CS"/>
</dbReference>
<dbReference type="SMART" id="SM00064">
    <property type="entry name" value="FYVE"/>
    <property type="match status" value="1"/>
</dbReference>